<feature type="domain" description="Cadherin" evidence="24">
    <location>
        <begin position="242"/>
        <end position="353"/>
    </location>
</feature>
<dbReference type="GO" id="GO:0044331">
    <property type="term" value="P:cell-cell adhesion mediated by cadherin"/>
    <property type="evidence" value="ECO:0007669"/>
    <property type="project" value="Ensembl"/>
</dbReference>
<dbReference type="SUPFAM" id="SSF49313">
    <property type="entry name" value="Cadherin-like"/>
    <property type="match status" value="9"/>
</dbReference>
<feature type="domain" description="Cadherin" evidence="24">
    <location>
        <begin position="125"/>
        <end position="241"/>
    </location>
</feature>
<dbReference type="PRINTS" id="PR00205">
    <property type="entry name" value="CADHERIN"/>
</dbReference>
<evidence type="ECO:0000256" key="8">
    <source>
        <dbReference type="ARBA" id="ARBA00022782"/>
    </source>
</evidence>
<dbReference type="FunFam" id="2.60.40.60:FF:000264">
    <property type="entry name" value="Cadherin-related family member 2"/>
    <property type="match status" value="1"/>
</dbReference>
<keyword evidence="15" id="KW-0966">Cell projection</keyword>
<keyword evidence="12 22" id="KW-1133">Transmembrane helix</keyword>
<dbReference type="GO" id="GO:0070161">
    <property type="term" value="C:anchoring junction"/>
    <property type="evidence" value="ECO:0007669"/>
    <property type="project" value="UniProtKB-SubCell"/>
</dbReference>
<feature type="domain" description="Cadherin" evidence="24">
    <location>
        <begin position="368"/>
        <end position="507"/>
    </location>
</feature>
<dbReference type="FunFam" id="2.60.40.60:FF:000252">
    <property type="entry name" value="Cadherin related family member 2"/>
    <property type="match status" value="1"/>
</dbReference>
<dbReference type="OMA" id="QTVMLVQ"/>
<evidence type="ECO:0000256" key="19">
    <source>
        <dbReference type="ARBA" id="ARBA00067497"/>
    </source>
</evidence>
<proteinExistence type="predicted"/>
<evidence type="ECO:0000256" key="15">
    <source>
        <dbReference type="ARBA" id="ARBA00023273"/>
    </source>
</evidence>
<feature type="domain" description="Cadherin" evidence="24">
    <location>
        <begin position="723"/>
        <end position="835"/>
    </location>
</feature>
<dbReference type="PANTHER" id="PTHR24027">
    <property type="entry name" value="CADHERIN-23"/>
    <property type="match status" value="1"/>
</dbReference>
<evidence type="ECO:0000256" key="20">
    <source>
        <dbReference type="PROSITE-ProRule" id="PRU00043"/>
    </source>
</evidence>
<evidence type="ECO:0000256" key="16">
    <source>
        <dbReference type="ARBA" id="ARBA00059631"/>
    </source>
</evidence>
<evidence type="ECO:0000256" key="3">
    <source>
        <dbReference type="ARBA" id="ARBA00022475"/>
    </source>
</evidence>
<evidence type="ECO:0000256" key="14">
    <source>
        <dbReference type="ARBA" id="ARBA00023180"/>
    </source>
</evidence>
<sequence>MVRLWLSCFLLPALVVSVAANMPPTFLANMTAVILPEDLPVGAQAFWLVAQDQDNDNLTYGMSGSNAYFFTVTPYTGEVTLASPLDYETLYTFQVTISVSDGSNHRQKEMQVIVEDRNDNAPVFQNTAFSTSIDETLPVGSVVFSVLAQDKDTGSAGVVVYSIEKVIPSTGDSEHLFRILANGSIVLNGSLSYNNKSAFYQLELKACDMGGMFNNSFIVQCSAPVLLSISVVDQPDLDPQFVREFYSASVAEDAAKGTSVLKVEAVDGDKGINDPVIYSISNSTRPGWFDIGEDGVIRVNGSLDREELLEEGEEVQLQVTATETHLNIHGQEAKVSTWVTVSVTDVNDHIPEFYNCSLPACTFTPEEARVNFTGYVDEHASPRIPIDDLTMVVYDPDKGSNGTFLLSLEGADAEAFRVSPERAAGSAAAQVLVRSSTLVDYERQTVMTVQVRAALGCRGPKPRALGPHSCCLLPCPQVVATDSVSQNFSVAMVTIHLRDINDHRPTFPQSLYDLTVPEHSATGYVVTSSIHATDPDTGAWGQITYSLLPGNGADLFQVDPVSGTVTVRNGKLLDRESQAVYYLTLQAMDGGNLSSSTTLQIHLLDINDNAPVVSGSYNIFVQEEEDDVSVIIQAHDNDEPGTNNSRLLFSLLPGPYNHNFSLDPDTGLLRNVGPLDREAIDPTLGGRIVLTVLVSDCGEPVLTTEVNVTITVEDINDNLPIFNQSSYNFTVKEEDPGVLVGVVKAWDADQTEANNRISFSLSGSGANNFMIRGLVLGAGWAEGYLWLPPDVSLDFEAESVFNLTVSAENPDPQGGETTVYVLVNVEDVNDNPPTLEGASLQGIRVAENGSQHGQVAVVVASDVDTKAQLEIQLVNILCTKAGLDVGSLCWDWFSVTPNGSVYINQSKAIDYEACDLVTLVVRACDLTTDAGFQAYSNNGSLFITIEDVNDNAPYFLPEDKTFVIIPELVLPNREVASVRARDDDSGNNGVILFSILQVDFISKDGATIPFQGFWISTSSEADVFTGSIQPVTSLDSTLQGTYQVTVQATDRPSVGPSLETTTTLNLFTVDQSYRVRLQFSTPREEVGANRQEINAALTQATRTTVYIVDIQDIDSAARARANSYLDAYFVFPNGTALTLDELSVIIRSDQDSLTQLLRLGLVVLGAQESQESDPLNQLISVIIGLGVALLLVLVIMTTAFVCVRKSYNRKLRAMKAAKEARNTAAGVMPSAPAIPGTNMYNTERANPMLNLPNKDLGLEYLSSSSDLDYVSLNSLDDNSVDVDKNSQEIKEQCHRPPPPGPDPEPLSAVLSGCQAGVSGQQLEELSYTNAGLDTTDL</sequence>
<name>A0A2K5EYB5_AOTNA</name>
<dbReference type="FunFam" id="2.60.40.60:FF:000221">
    <property type="entry name" value="Cadherin related family member 2"/>
    <property type="match status" value="1"/>
</dbReference>
<dbReference type="GO" id="GO:0032532">
    <property type="term" value="P:regulation of microvillus length"/>
    <property type="evidence" value="ECO:0007669"/>
    <property type="project" value="Ensembl"/>
</dbReference>
<dbReference type="GeneTree" id="ENSGT00940000161160"/>
<comment type="function">
    <text evidence="16">Intermicrovillar adhesion molecule that forms, via its extracellular domain, calcium-dependent heterophilic complexes with CDHR5 on adjacent microvilli. Thereby, controls the packing of microvilli at the apical membrane of epithelial cells. Through its cytoplasmic domain, interacts with microvillus cytoplasmic proteins to form the intermicrovillar adhesion complex/IMAC. This complex plays a central role in microvilli and epithelial brush border differentiation. May also play a role in cell-cell adhesion and contact inhibition in epithelial cells.</text>
</comment>
<comment type="subcellular location">
    <subcellularLocation>
        <location evidence="1">Apical cell membrane</location>
        <topology evidence="1">Single-pass type I membrane protein</topology>
    </subcellularLocation>
    <subcellularLocation>
        <location evidence="2">Cell junction</location>
    </subcellularLocation>
    <subcellularLocation>
        <location evidence="17">Cell projection</location>
        <location evidence="17">Microvillus membrane</location>
        <topology evidence="17">Single-pass type I membrane protein</topology>
    </subcellularLocation>
</comment>
<evidence type="ECO:0000256" key="13">
    <source>
        <dbReference type="ARBA" id="ARBA00023136"/>
    </source>
</evidence>
<dbReference type="GO" id="GO:0045296">
    <property type="term" value="F:cadherin binding"/>
    <property type="evidence" value="ECO:0007669"/>
    <property type="project" value="TreeGrafter"/>
</dbReference>
<dbReference type="FunFam" id="2.60.40.60:FF:000094">
    <property type="entry name" value="protocadherin gamma-C4 isoform X2"/>
    <property type="match status" value="2"/>
</dbReference>
<keyword evidence="10" id="KW-0130">Cell adhesion</keyword>
<dbReference type="Proteomes" id="UP000233020">
    <property type="component" value="Unplaced"/>
</dbReference>
<dbReference type="FunFam" id="2.60.40.60:FF:000101">
    <property type="entry name" value="FAT atypical cadherin 4"/>
    <property type="match status" value="1"/>
</dbReference>
<dbReference type="GO" id="GO:0060243">
    <property type="term" value="P:negative regulation of cell growth involved in contact inhibition"/>
    <property type="evidence" value="ECO:0007669"/>
    <property type="project" value="Ensembl"/>
</dbReference>
<dbReference type="InterPro" id="IPR039808">
    <property type="entry name" value="Cadherin"/>
</dbReference>
<dbReference type="GO" id="GO:0090675">
    <property type="term" value="P:intermicrovillar adhesion"/>
    <property type="evidence" value="ECO:0007669"/>
    <property type="project" value="Ensembl"/>
</dbReference>
<keyword evidence="6 23" id="KW-0732">Signal</keyword>
<keyword evidence="9 20" id="KW-0106">Calcium</keyword>
<evidence type="ECO:0000256" key="9">
    <source>
        <dbReference type="ARBA" id="ARBA00022837"/>
    </source>
</evidence>
<dbReference type="PROSITE" id="PS50268">
    <property type="entry name" value="CADHERIN_2"/>
    <property type="match status" value="9"/>
</dbReference>
<evidence type="ECO:0000256" key="10">
    <source>
        <dbReference type="ARBA" id="ARBA00022889"/>
    </source>
</evidence>
<dbReference type="InterPro" id="IPR020894">
    <property type="entry name" value="Cadherin_CS"/>
</dbReference>
<feature type="compositionally biased region" description="Pro residues" evidence="21">
    <location>
        <begin position="1295"/>
        <end position="1304"/>
    </location>
</feature>
<evidence type="ECO:0000256" key="17">
    <source>
        <dbReference type="ARBA" id="ARBA00060382"/>
    </source>
</evidence>
<keyword evidence="5 22" id="KW-0812">Transmembrane</keyword>
<keyword evidence="7" id="KW-0677">Repeat</keyword>
<evidence type="ECO:0000259" key="24">
    <source>
        <dbReference type="PROSITE" id="PS50268"/>
    </source>
</evidence>
<evidence type="ECO:0000256" key="2">
    <source>
        <dbReference type="ARBA" id="ARBA00004282"/>
    </source>
</evidence>
<dbReference type="Pfam" id="PF00028">
    <property type="entry name" value="Cadherin"/>
    <property type="match status" value="7"/>
</dbReference>
<feature type="transmembrane region" description="Helical" evidence="22">
    <location>
        <begin position="1178"/>
        <end position="1203"/>
    </location>
</feature>
<evidence type="ECO:0000256" key="1">
    <source>
        <dbReference type="ARBA" id="ARBA00004247"/>
    </source>
</evidence>
<dbReference type="GO" id="GO:0016477">
    <property type="term" value="P:cell migration"/>
    <property type="evidence" value="ECO:0007669"/>
    <property type="project" value="TreeGrafter"/>
</dbReference>
<organism evidence="25 26">
    <name type="scientific">Aotus nancymaae</name>
    <name type="common">Ma's night monkey</name>
    <dbReference type="NCBI Taxonomy" id="37293"/>
    <lineage>
        <taxon>Eukaryota</taxon>
        <taxon>Metazoa</taxon>
        <taxon>Chordata</taxon>
        <taxon>Craniata</taxon>
        <taxon>Vertebrata</taxon>
        <taxon>Euteleostomi</taxon>
        <taxon>Mammalia</taxon>
        <taxon>Eutheria</taxon>
        <taxon>Euarchontoglires</taxon>
        <taxon>Primates</taxon>
        <taxon>Haplorrhini</taxon>
        <taxon>Platyrrhini</taxon>
        <taxon>Aotidae</taxon>
        <taxon>Aotus</taxon>
    </lineage>
</organism>
<dbReference type="Gene3D" id="2.60.40.60">
    <property type="entry name" value="Cadherins"/>
    <property type="match status" value="9"/>
</dbReference>
<evidence type="ECO:0000256" key="11">
    <source>
        <dbReference type="ARBA" id="ARBA00022949"/>
    </source>
</evidence>
<feature type="domain" description="Cadherin" evidence="24">
    <location>
        <begin position="613"/>
        <end position="722"/>
    </location>
</feature>
<dbReference type="CDD" id="cd11304">
    <property type="entry name" value="Cadherin_repeat"/>
    <property type="match status" value="9"/>
</dbReference>
<dbReference type="GO" id="GO:0008013">
    <property type="term" value="F:beta-catenin binding"/>
    <property type="evidence" value="ECO:0007669"/>
    <property type="project" value="TreeGrafter"/>
</dbReference>
<dbReference type="GO" id="GO:0031528">
    <property type="term" value="C:microvillus membrane"/>
    <property type="evidence" value="ECO:0007669"/>
    <property type="project" value="UniProtKB-SubCell"/>
</dbReference>
<evidence type="ECO:0000256" key="18">
    <source>
        <dbReference type="ARBA" id="ARBA00064960"/>
    </source>
</evidence>
<protein>
    <recommendedName>
        <fullName evidence="19">Cadherin-related family member 2</fullName>
    </recommendedName>
</protein>
<accession>A0A2K5EYB5</accession>
<dbReference type="GO" id="GO:0030855">
    <property type="term" value="P:epithelial cell differentiation"/>
    <property type="evidence" value="ECO:0007669"/>
    <property type="project" value="Ensembl"/>
</dbReference>
<keyword evidence="26" id="KW-1185">Reference proteome</keyword>
<evidence type="ECO:0000256" key="6">
    <source>
        <dbReference type="ARBA" id="ARBA00022729"/>
    </source>
</evidence>
<feature type="signal peptide" evidence="23">
    <location>
        <begin position="1"/>
        <end position="20"/>
    </location>
</feature>
<feature type="region of interest" description="Disordered" evidence="21">
    <location>
        <begin position="1286"/>
        <end position="1310"/>
    </location>
</feature>
<evidence type="ECO:0000256" key="23">
    <source>
        <dbReference type="SAM" id="SignalP"/>
    </source>
</evidence>
<dbReference type="Ensembl" id="ENSANAT00000056328.1">
    <property type="protein sequence ID" value="ENSANAP00000038239.1"/>
    <property type="gene ID" value="ENSANAG00000036564.1"/>
</dbReference>
<feature type="domain" description="Cadherin" evidence="24">
    <location>
        <begin position="957"/>
        <end position="1084"/>
    </location>
</feature>
<reference evidence="25" key="2">
    <citation type="submission" date="2025-09" db="UniProtKB">
        <authorList>
            <consortium name="Ensembl"/>
        </authorList>
    </citation>
    <scope>IDENTIFICATION</scope>
</reference>
<feature type="domain" description="Cadherin" evidence="24">
    <location>
        <begin position="837"/>
        <end position="955"/>
    </location>
</feature>
<dbReference type="FunFam" id="2.60.40.60:FF:000168">
    <property type="entry name" value="Cadherin-related family member 2"/>
    <property type="match status" value="1"/>
</dbReference>
<dbReference type="SMART" id="SM00112">
    <property type="entry name" value="CA"/>
    <property type="match status" value="9"/>
</dbReference>
<evidence type="ECO:0000256" key="7">
    <source>
        <dbReference type="ARBA" id="ARBA00022737"/>
    </source>
</evidence>
<dbReference type="InterPro" id="IPR015919">
    <property type="entry name" value="Cadherin-like_sf"/>
</dbReference>
<dbReference type="FunFam" id="2.60.40.60:FF:000245">
    <property type="entry name" value="Cadherin related family member 2"/>
    <property type="match status" value="1"/>
</dbReference>
<evidence type="ECO:0000313" key="26">
    <source>
        <dbReference type="Proteomes" id="UP000233020"/>
    </source>
</evidence>
<evidence type="ECO:0000313" key="25">
    <source>
        <dbReference type="Ensembl" id="ENSANAP00000038239.1"/>
    </source>
</evidence>
<keyword evidence="13 22" id="KW-0472">Membrane</keyword>
<evidence type="ECO:0000256" key="21">
    <source>
        <dbReference type="SAM" id="MobiDB-lite"/>
    </source>
</evidence>
<feature type="domain" description="Cadherin" evidence="24">
    <location>
        <begin position="508"/>
        <end position="613"/>
    </location>
</feature>
<keyword evidence="8" id="KW-0221">Differentiation</keyword>
<dbReference type="FunFam" id="2.60.40.60:FF:000098">
    <property type="entry name" value="cadherin-23 isoform X1"/>
    <property type="match status" value="1"/>
</dbReference>
<dbReference type="STRING" id="37293.ENSANAP00000038239"/>
<reference evidence="25" key="1">
    <citation type="submission" date="2025-08" db="UniProtKB">
        <authorList>
            <consortium name="Ensembl"/>
        </authorList>
    </citation>
    <scope>IDENTIFICATION</scope>
</reference>
<dbReference type="GO" id="GO:0031526">
    <property type="term" value="C:brush border membrane"/>
    <property type="evidence" value="ECO:0007669"/>
    <property type="project" value="Ensembl"/>
</dbReference>
<comment type="subunit">
    <text evidence="18">Part of the IMAC/intermicrovillar adhesion complex/intermicrovillar tip-link complex composed of ANKS4B, MYO7B, USH1C, CDHR2 and CDHR5. Interacts with MAST2. Interacts (via cytoplasmic domain) with USH1C and MYO7B; required for proper localization of CDHR2 to microvilli tips and its function in brush border differentiation.</text>
</comment>
<keyword evidence="11" id="KW-0965">Cell junction</keyword>
<dbReference type="PANTHER" id="PTHR24027:SF411">
    <property type="entry name" value="CADHERIN DOMAIN-CONTAINING PROTEIN"/>
    <property type="match status" value="1"/>
</dbReference>
<keyword evidence="4" id="KW-0597">Phosphoprotein</keyword>
<dbReference type="GO" id="GO:0016342">
    <property type="term" value="C:catenin complex"/>
    <property type="evidence" value="ECO:0007669"/>
    <property type="project" value="TreeGrafter"/>
</dbReference>
<dbReference type="GO" id="GO:0007156">
    <property type="term" value="P:homophilic cell adhesion via plasma membrane adhesion molecules"/>
    <property type="evidence" value="ECO:0007669"/>
    <property type="project" value="InterPro"/>
</dbReference>
<keyword evidence="14" id="KW-0325">Glycoprotein</keyword>
<gene>
    <name evidence="25" type="primary">CDHR2</name>
</gene>
<feature type="domain" description="Cadherin" evidence="24">
    <location>
        <begin position="27"/>
        <end position="124"/>
    </location>
</feature>
<evidence type="ECO:0000256" key="4">
    <source>
        <dbReference type="ARBA" id="ARBA00022553"/>
    </source>
</evidence>
<dbReference type="GO" id="GO:0005509">
    <property type="term" value="F:calcium ion binding"/>
    <property type="evidence" value="ECO:0007669"/>
    <property type="project" value="UniProtKB-UniRule"/>
</dbReference>
<keyword evidence="3" id="KW-1003">Cell membrane</keyword>
<evidence type="ECO:0000256" key="5">
    <source>
        <dbReference type="ARBA" id="ARBA00022692"/>
    </source>
</evidence>
<dbReference type="PROSITE" id="PS00232">
    <property type="entry name" value="CADHERIN_1"/>
    <property type="match status" value="5"/>
</dbReference>
<evidence type="ECO:0000256" key="22">
    <source>
        <dbReference type="SAM" id="Phobius"/>
    </source>
</evidence>
<dbReference type="InterPro" id="IPR002126">
    <property type="entry name" value="Cadherin-like_dom"/>
</dbReference>
<evidence type="ECO:0000256" key="12">
    <source>
        <dbReference type="ARBA" id="ARBA00022989"/>
    </source>
</evidence>
<feature type="chain" id="PRO_5014353481" description="Cadherin-related family member 2" evidence="23">
    <location>
        <begin position="21"/>
        <end position="1337"/>
    </location>
</feature>